<accession>A0A816MV03</accession>
<dbReference type="Proteomes" id="UP000663866">
    <property type="component" value="Unassembled WGS sequence"/>
</dbReference>
<gene>
    <name evidence="4" type="ORF">OVN521_LOCUS8111</name>
    <name evidence="3" type="ORF">UXM345_LOCUS5807</name>
    <name evidence="2" type="ORF">WKI299_LOCUS10728</name>
    <name evidence="1" type="ORF">XDN619_LOCUS4681</name>
</gene>
<evidence type="ECO:0000313" key="6">
    <source>
        <dbReference type="Proteomes" id="UP000663887"/>
    </source>
</evidence>
<dbReference type="Proteomes" id="UP000663887">
    <property type="component" value="Unassembled WGS sequence"/>
</dbReference>
<evidence type="ECO:0000313" key="2">
    <source>
        <dbReference type="EMBL" id="CAF2053447.1"/>
    </source>
</evidence>
<proteinExistence type="predicted"/>
<sequence>MSQENSFPIVNETSLTSLKSNNDEDNQILSSNLLDNLNNDDNDDNDDWKSVDSNHAININEKQENLTITNNCGWANFDAFQNNVNPNSENALTTTASNVIEDDWGRFESNRIHSNQYASESSIEKQSLKINHYDDIFDDYGQLQVGSQSLISTCFPLESIKLSEDVDNCIPLELPSFIAWKIEKQSLACFKHSLSLWTMLSNIANDPLGIQYQWRKSNIERLFHRALGVHKRLHTKAVPLTSSLSTLVVPRTTLNNNKEKKLSQEAGMSLAGHWQQRSPENLLTDNDSSSRSIKSIHSEDKVIDVNKYLDLDYSIPPMQTSTLNQEKQTHSPAIVHRNTSAIDQQNSTPIKTIDLFPGSSRLSNEDTKPVGDSLPNFSFMNPKALMLRTKN</sequence>
<dbReference type="EMBL" id="CAJNRF010003859">
    <property type="protein sequence ID" value="CAF2053447.1"/>
    <property type="molecule type" value="Genomic_DNA"/>
</dbReference>
<reference evidence="1" key="1">
    <citation type="submission" date="2021-02" db="EMBL/GenBank/DDBJ databases">
        <authorList>
            <person name="Nowell W R."/>
        </authorList>
    </citation>
    <scope>NUCLEOTIDE SEQUENCE</scope>
</reference>
<evidence type="ECO:0000313" key="3">
    <source>
        <dbReference type="EMBL" id="CAF3818134.1"/>
    </source>
</evidence>
<keyword evidence="5" id="KW-1185">Reference proteome</keyword>
<organism evidence="1 6">
    <name type="scientific">Rotaria magnacalcarata</name>
    <dbReference type="NCBI Taxonomy" id="392030"/>
    <lineage>
        <taxon>Eukaryota</taxon>
        <taxon>Metazoa</taxon>
        <taxon>Spiralia</taxon>
        <taxon>Gnathifera</taxon>
        <taxon>Rotifera</taxon>
        <taxon>Eurotatoria</taxon>
        <taxon>Bdelloidea</taxon>
        <taxon>Philodinida</taxon>
        <taxon>Philodinidae</taxon>
        <taxon>Rotaria</taxon>
    </lineage>
</organism>
<dbReference type="AlphaFoldDB" id="A0A816MV03"/>
<evidence type="ECO:0000313" key="5">
    <source>
        <dbReference type="Proteomes" id="UP000663866"/>
    </source>
</evidence>
<evidence type="ECO:0000313" key="1">
    <source>
        <dbReference type="EMBL" id="CAF2027372.1"/>
    </source>
</evidence>
<dbReference type="EMBL" id="CAJNRG010001107">
    <property type="protein sequence ID" value="CAF2027372.1"/>
    <property type="molecule type" value="Genomic_DNA"/>
</dbReference>
<dbReference type="Proteomes" id="UP000663856">
    <property type="component" value="Unassembled WGS sequence"/>
</dbReference>
<evidence type="ECO:0000313" key="4">
    <source>
        <dbReference type="EMBL" id="CAF3874393.1"/>
    </source>
</evidence>
<dbReference type="EMBL" id="CAJOBF010000440">
    <property type="protein sequence ID" value="CAF3818134.1"/>
    <property type="molecule type" value="Genomic_DNA"/>
</dbReference>
<dbReference type="Proteomes" id="UP000663842">
    <property type="component" value="Unassembled WGS sequence"/>
</dbReference>
<comment type="caution">
    <text evidence="1">The sequence shown here is derived from an EMBL/GenBank/DDBJ whole genome shotgun (WGS) entry which is preliminary data.</text>
</comment>
<name>A0A816MV03_9BILA</name>
<protein>
    <submittedName>
        <fullName evidence="1">Uncharacterized protein</fullName>
    </submittedName>
</protein>
<dbReference type="EMBL" id="CAJOBG010000927">
    <property type="protein sequence ID" value="CAF3874393.1"/>
    <property type="molecule type" value="Genomic_DNA"/>
</dbReference>